<evidence type="ECO:0000256" key="1">
    <source>
        <dbReference type="ARBA" id="ARBA00022679"/>
    </source>
</evidence>
<keyword evidence="9" id="KW-1185">Reference proteome</keyword>
<dbReference type="CDD" id="cd14014">
    <property type="entry name" value="STKc_PknB_like"/>
    <property type="match status" value="1"/>
</dbReference>
<dbReference type="PROSITE" id="PS00107">
    <property type="entry name" value="PROTEIN_KINASE_ATP"/>
    <property type="match status" value="1"/>
</dbReference>
<dbReference type="Gene3D" id="3.30.200.20">
    <property type="entry name" value="Phosphorylase Kinase, domain 1"/>
    <property type="match status" value="1"/>
</dbReference>
<feature type="compositionally biased region" description="Pro residues" evidence="6">
    <location>
        <begin position="447"/>
        <end position="472"/>
    </location>
</feature>
<keyword evidence="2 5" id="KW-0547">Nucleotide-binding</keyword>
<dbReference type="PROSITE" id="PS00108">
    <property type="entry name" value="PROTEIN_KINASE_ST"/>
    <property type="match status" value="1"/>
</dbReference>
<evidence type="ECO:0000256" key="6">
    <source>
        <dbReference type="SAM" id="MobiDB-lite"/>
    </source>
</evidence>
<comment type="caution">
    <text evidence="8">The sequence shown here is derived from an EMBL/GenBank/DDBJ whole genome shotgun (WGS) entry which is preliminary data.</text>
</comment>
<dbReference type="SUPFAM" id="SSF56112">
    <property type="entry name" value="Protein kinase-like (PK-like)"/>
    <property type="match status" value="1"/>
</dbReference>
<sequence>MDDRMRSTSGVAVSERSVWTERSAGPPVPGEPLRSSDPRMIGRYELLSRLGAGGMGAVYLARDASGRRVAIKVIRGELANDPEFRARFGDEVTAARRVAPFCTAEVLDADPDARQPYLVTEYIDGKRLDTVVEESGPLGKSTLQGVAIGVASALTAIHGAGIVHRDLKPSNVMLSYSGPRVIDFGIARALDAVANRTRSGIVLGSLGWMAPEQMEGSPVGPATDIFAWGLLIGYASTGVHPYGEGTFYEISERVLVGKPDLSGLPSDLRPVVAATLGRDPRLRPSADQILLTLLGETGRGNVRAAATRVLGGTWPGVEQGAAGLDPTRIGGPTEAPARQGGAGAARPGARERPGAAAGYGGYQGGQAPAPRQPAGYAGDGRYGQPGDSRVGGRQGAGYAGGAGGAVDRAGRDAGRKARGGGYIRYEEPPAPAPAPPARRPAAREPAPYRPPYQPPAPAPARPAPPAPPPAPAPVQRRERAPRRRRGFRLRIPFKKTILFVLIVLLLLSAADRIASAIDKQRQAVWDRVVNRVEQQFDEWRGNATKDLPGQVGDLPGQVRDRFEDRATSGSPSAGTP</sequence>
<dbReference type="InterPro" id="IPR017441">
    <property type="entry name" value="Protein_kinase_ATP_BS"/>
</dbReference>
<protein>
    <submittedName>
        <fullName evidence="8">Serine/threonine protein kinase</fullName>
    </submittedName>
</protein>
<evidence type="ECO:0000256" key="3">
    <source>
        <dbReference type="ARBA" id="ARBA00022777"/>
    </source>
</evidence>
<dbReference type="GO" id="GO:0005524">
    <property type="term" value="F:ATP binding"/>
    <property type="evidence" value="ECO:0007669"/>
    <property type="project" value="UniProtKB-UniRule"/>
</dbReference>
<feature type="compositionally biased region" description="Low complexity" evidence="6">
    <location>
        <begin position="335"/>
        <end position="347"/>
    </location>
</feature>
<evidence type="ECO:0000256" key="4">
    <source>
        <dbReference type="ARBA" id="ARBA00022840"/>
    </source>
</evidence>
<dbReference type="InterPro" id="IPR000719">
    <property type="entry name" value="Prot_kinase_dom"/>
</dbReference>
<dbReference type="Proteomes" id="UP000188929">
    <property type="component" value="Unassembled WGS sequence"/>
</dbReference>
<keyword evidence="8" id="KW-0723">Serine/threonine-protein kinase</keyword>
<dbReference type="SMART" id="SM00220">
    <property type="entry name" value="S_TKc"/>
    <property type="match status" value="1"/>
</dbReference>
<dbReference type="EMBL" id="MOMC01000029">
    <property type="protein sequence ID" value="ONH29874.1"/>
    <property type="molecule type" value="Genomic_DNA"/>
</dbReference>
<feature type="region of interest" description="Disordered" evidence="6">
    <location>
        <begin position="1"/>
        <end position="36"/>
    </location>
</feature>
<dbReference type="InterPro" id="IPR011009">
    <property type="entry name" value="Kinase-like_dom_sf"/>
</dbReference>
<evidence type="ECO:0000256" key="2">
    <source>
        <dbReference type="ARBA" id="ARBA00022741"/>
    </source>
</evidence>
<dbReference type="InterPro" id="IPR008271">
    <property type="entry name" value="Ser/Thr_kinase_AS"/>
</dbReference>
<dbReference type="AlphaFoldDB" id="A0A1V2IAA5"/>
<dbReference type="STRING" id="1834516.BL253_15435"/>
<feature type="region of interest" description="Disordered" evidence="6">
    <location>
        <begin position="315"/>
        <end position="483"/>
    </location>
</feature>
<dbReference type="GO" id="GO:0004674">
    <property type="term" value="F:protein serine/threonine kinase activity"/>
    <property type="evidence" value="ECO:0007669"/>
    <property type="project" value="UniProtKB-KW"/>
</dbReference>
<evidence type="ECO:0000313" key="8">
    <source>
        <dbReference type="EMBL" id="ONH29874.1"/>
    </source>
</evidence>
<feature type="compositionally biased region" description="Pro residues" evidence="6">
    <location>
        <begin position="428"/>
        <end position="438"/>
    </location>
</feature>
<dbReference type="PANTHER" id="PTHR43289:SF34">
    <property type="entry name" value="SERINE_THREONINE-PROTEIN KINASE YBDM-RELATED"/>
    <property type="match status" value="1"/>
</dbReference>
<dbReference type="Gene3D" id="1.10.510.10">
    <property type="entry name" value="Transferase(Phosphotransferase) domain 1"/>
    <property type="match status" value="1"/>
</dbReference>
<keyword evidence="4 5" id="KW-0067">ATP-binding</keyword>
<reference evidence="9" key="1">
    <citation type="submission" date="2016-10" db="EMBL/GenBank/DDBJ databases">
        <title>Frankia sp. NRRL B-16386 Genome sequencing.</title>
        <authorList>
            <person name="Ghodhbane-Gtari F."/>
            <person name="Swanson E."/>
            <person name="Gueddou A."/>
            <person name="Hezbri K."/>
            <person name="Ktari K."/>
            <person name="Nouioui I."/>
            <person name="Morris K."/>
            <person name="Simpson S."/>
            <person name="Abebe-Akele F."/>
            <person name="Thomas K."/>
            <person name="Gtari M."/>
            <person name="Tisa L.S."/>
        </authorList>
    </citation>
    <scope>NUCLEOTIDE SEQUENCE [LARGE SCALE GENOMIC DNA]</scope>
    <source>
        <strain evidence="9">NRRL B-16386</strain>
    </source>
</reference>
<dbReference type="PROSITE" id="PS50011">
    <property type="entry name" value="PROTEIN_KINASE_DOM"/>
    <property type="match status" value="1"/>
</dbReference>
<proteinExistence type="predicted"/>
<gene>
    <name evidence="8" type="ORF">BL253_15435</name>
</gene>
<dbReference type="Pfam" id="PF00069">
    <property type="entry name" value="Pkinase"/>
    <property type="match status" value="1"/>
</dbReference>
<dbReference type="PANTHER" id="PTHR43289">
    <property type="entry name" value="MITOGEN-ACTIVATED PROTEIN KINASE KINASE KINASE 20-RELATED"/>
    <property type="match status" value="1"/>
</dbReference>
<keyword evidence="1" id="KW-0808">Transferase</keyword>
<accession>A0A1V2IAA5</accession>
<organism evidence="8 9">
    <name type="scientific">Pseudofrankia asymbiotica</name>
    <dbReference type="NCBI Taxonomy" id="1834516"/>
    <lineage>
        <taxon>Bacteria</taxon>
        <taxon>Bacillati</taxon>
        <taxon>Actinomycetota</taxon>
        <taxon>Actinomycetes</taxon>
        <taxon>Frankiales</taxon>
        <taxon>Frankiaceae</taxon>
        <taxon>Pseudofrankia</taxon>
    </lineage>
</organism>
<feature type="compositionally biased region" description="Gly residues" evidence="6">
    <location>
        <begin position="392"/>
        <end position="404"/>
    </location>
</feature>
<feature type="binding site" evidence="5">
    <location>
        <position position="72"/>
    </location>
    <ligand>
        <name>ATP</name>
        <dbReference type="ChEBI" id="CHEBI:30616"/>
    </ligand>
</feature>
<feature type="compositionally biased region" description="Polar residues" evidence="6">
    <location>
        <begin position="567"/>
        <end position="576"/>
    </location>
</feature>
<feature type="region of interest" description="Disordered" evidence="6">
    <location>
        <begin position="542"/>
        <end position="576"/>
    </location>
</feature>
<feature type="domain" description="Protein kinase" evidence="7">
    <location>
        <begin position="44"/>
        <end position="294"/>
    </location>
</feature>
<evidence type="ECO:0000313" key="9">
    <source>
        <dbReference type="Proteomes" id="UP000188929"/>
    </source>
</evidence>
<feature type="compositionally biased region" description="Low complexity" evidence="6">
    <location>
        <begin position="365"/>
        <end position="376"/>
    </location>
</feature>
<name>A0A1V2IAA5_9ACTN</name>
<evidence type="ECO:0000259" key="7">
    <source>
        <dbReference type="PROSITE" id="PS50011"/>
    </source>
</evidence>
<keyword evidence="3 8" id="KW-0418">Kinase</keyword>
<evidence type="ECO:0000256" key="5">
    <source>
        <dbReference type="PROSITE-ProRule" id="PRU10141"/>
    </source>
</evidence>